<keyword evidence="1" id="KW-0732">Signal</keyword>
<dbReference type="AlphaFoldDB" id="A0AAD6WFY5"/>
<keyword evidence="3" id="KW-1185">Reference proteome</keyword>
<organism evidence="2 3">
    <name type="scientific">Populus alba x Populus x berolinensis</name>
    <dbReference type="NCBI Taxonomy" id="444605"/>
    <lineage>
        <taxon>Eukaryota</taxon>
        <taxon>Viridiplantae</taxon>
        <taxon>Streptophyta</taxon>
        <taxon>Embryophyta</taxon>
        <taxon>Tracheophyta</taxon>
        <taxon>Spermatophyta</taxon>
        <taxon>Magnoliopsida</taxon>
        <taxon>eudicotyledons</taxon>
        <taxon>Gunneridae</taxon>
        <taxon>Pentapetalae</taxon>
        <taxon>rosids</taxon>
        <taxon>fabids</taxon>
        <taxon>Malpighiales</taxon>
        <taxon>Salicaceae</taxon>
        <taxon>Saliceae</taxon>
        <taxon>Populus</taxon>
    </lineage>
</organism>
<accession>A0AAD6WFY5</accession>
<evidence type="ECO:0000313" key="3">
    <source>
        <dbReference type="Proteomes" id="UP001164929"/>
    </source>
</evidence>
<dbReference type="Proteomes" id="UP001164929">
    <property type="component" value="Chromosome 1"/>
</dbReference>
<protein>
    <submittedName>
        <fullName evidence="2">Uncharacterized protein</fullName>
    </submittedName>
</protein>
<feature type="chain" id="PRO_5042249824" evidence="1">
    <location>
        <begin position="19"/>
        <end position="134"/>
    </location>
</feature>
<evidence type="ECO:0000313" key="2">
    <source>
        <dbReference type="EMBL" id="KAJ7010371.1"/>
    </source>
</evidence>
<gene>
    <name evidence="2" type="ORF">NC653_000959</name>
</gene>
<sequence length="134" mass="14731">MPAILHSLCLSLSKVGLGCSIPYLCSALSRLYAFDSLAELIRSSPFSGYKEDQVDGTTLGPKRHSTEPEQETICSQLHILVPRCPAQAKGLIQYHRRLSYSANCKLLVPYIRAWDQETESQAPEGLSAPAREGP</sequence>
<name>A0AAD6WFY5_9ROSI</name>
<comment type="caution">
    <text evidence="2">The sequence shown here is derived from an EMBL/GenBank/DDBJ whole genome shotgun (WGS) entry which is preliminary data.</text>
</comment>
<evidence type="ECO:0000256" key="1">
    <source>
        <dbReference type="SAM" id="SignalP"/>
    </source>
</evidence>
<proteinExistence type="predicted"/>
<feature type="signal peptide" evidence="1">
    <location>
        <begin position="1"/>
        <end position="18"/>
    </location>
</feature>
<dbReference type="EMBL" id="JAQIZT010000001">
    <property type="protein sequence ID" value="KAJ7010371.1"/>
    <property type="molecule type" value="Genomic_DNA"/>
</dbReference>
<reference evidence="2 3" key="1">
    <citation type="journal article" date="2023" name="Mol. Ecol. Resour.">
        <title>Chromosome-level genome assembly of a triploid poplar Populus alba 'Berolinensis'.</title>
        <authorList>
            <person name="Chen S."/>
            <person name="Yu Y."/>
            <person name="Wang X."/>
            <person name="Wang S."/>
            <person name="Zhang T."/>
            <person name="Zhou Y."/>
            <person name="He R."/>
            <person name="Meng N."/>
            <person name="Wang Y."/>
            <person name="Liu W."/>
            <person name="Liu Z."/>
            <person name="Liu J."/>
            <person name="Guo Q."/>
            <person name="Huang H."/>
            <person name="Sederoff R.R."/>
            <person name="Wang G."/>
            <person name="Qu G."/>
            <person name="Chen S."/>
        </authorList>
    </citation>
    <scope>NUCLEOTIDE SEQUENCE [LARGE SCALE GENOMIC DNA]</scope>
    <source>
        <strain evidence="2">SC-2020</strain>
    </source>
</reference>